<evidence type="ECO:0000313" key="3">
    <source>
        <dbReference type="Proteomes" id="UP000004994"/>
    </source>
</evidence>
<reference evidence="2" key="1">
    <citation type="journal article" date="2012" name="Nature">
        <title>The tomato genome sequence provides insights into fleshy fruit evolution.</title>
        <authorList>
            <consortium name="Tomato Genome Consortium"/>
        </authorList>
    </citation>
    <scope>NUCLEOTIDE SEQUENCE [LARGE SCALE GENOMIC DNA]</scope>
    <source>
        <strain evidence="2">cv. Heinz 1706</strain>
    </source>
</reference>
<feature type="signal peptide" evidence="1">
    <location>
        <begin position="1"/>
        <end position="34"/>
    </location>
</feature>
<feature type="chain" id="PRO_5018745992" evidence="1">
    <location>
        <begin position="35"/>
        <end position="93"/>
    </location>
</feature>
<reference evidence="2" key="2">
    <citation type="submission" date="2019-01" db="UniProtKB">
        <authorList>
            <consortium name="EnsemblPlants"/>
        </authorList>
    </citation>
    <scope>IDENTIFICATION</scope>
    <source>
        <strain evidence="2">cv. Heinz 1706</strain>
    </source>
</reference>
<dbReference type="PaxDb" id="4081-Solyc07g044890.1.1"/>
<dbReference type="EnsemblPlants" id="Solyc07g044890.1.1">
    <property type="protein sequence ID" value="Solyc07g044890.1.1.1"/>
    <property type="gene ID" value="Solyc07g044890.1"/>
</dbReference>
<evidence type="ECO:0000313" key="2">
    <source>
        <dbReference type="EnsemblPlants" id="Solyc07g044890.1.1.1"/>
    </source>
</evidence>
<name>A0A3Q7I6W7_SOLLC</name>
<proteinExistence type="predicted"/>
<dbReference type="AlphaFoldDB" id="A0A3Q7I6W7"/>
<dbReference type="Proteomes" id="UP000004994">
    <property type="component" value="Chromosome 7"/>
</dbReference>
<evidence type="ECO:0000256" key="1">
    <source>
        <dbReference type="SAM" id="SignalP"/>
    </source>
</evidence>
<dbReference type="Gramene" id="Solyc07g044890.1.1">
    <property type="protein sequence ID" value="Solyc07g044890.1.1.1"/>
    <property type="gene ID" value="Solyc07g044890.1"/>
</dbReference>
<organism evidence="2">
    <name type="scientific">Solanum lycopersicum</name>
    <name type="common">Tomato</name>
    <name type="synonym">Lycopersicon esculentum</name>
    <dbReference type="NCBI Taxonomy" id="4081"/>
    <lineage>
        <taxon>Eukaryota</taxon>
        <taxon>Viridiplantae</taxon>
        <taxon>Streptophyta</taxon>
        <taxon>Embryophyta</taxon>
        <taxon>Tracheophyta</taxon>
        <taxon>Spermatophyta</taxon>
        <taxon>Magnoliopsida</taxon>
        <taxon>eudicotyledons</taxon>
        <taxon>Gunneridae</taxon>
        <taxon>Pentapetalae</taxon>
        <taxon>asterids</taxon>
        <taxon>lamiids</taxon>
        <taxon>Solanales</taxon>
        <taxon>Solanaceae</taxon>
        <taxon>Solanoideae</taxon>
        <taxon>Solaneae</taxon>
        <taxon>Solanum</taxon>
        <taxon>Solanum subgen. Lycopersicon</taxon>
    </lineage>
</organism>
<dbReference type="InParanoid" id="A0A3Q7I6W7"/>
<keyword evidence="1" id="KW-0732">Signal</keyword>
<protein>
    <submittedName>
        <fullName evidence="2">Uncharacterized protein</fullName>
    </submittedName>
</protein>
<keyword evidence="3" id="KW-1185">Reference proteome</keyword>
<accession>A0A3Q7I6W7</accession>
<dbReference type="OMA" id="HYISSWK"/>
<sequence length="93" mass="10506">MAYSANSKTLHYISSWKFICLILTLSLVLDHGHGTTCPPTPSRMPRRLKEEASRMFSELSDEKKEFLSSTSNRFHMLPKGIPIPPSAPSKRCN</sequence>